<sequence length="148" mass="16113">MTTKQTKRSDSGFSEAELAAMKERAAELRASKGGNKLAAEAERCVETIEGLPQPDRELAERIHAIVLAEAPQLAAKTWYGFPAYARDGKVVVFFKPASKFETRYATLGFEEAAQLDEGSMWATSFALTAIGKAEEKTIRALVRRAAGS</sequence>
<dbReference type="SUPFAM" id="SSF159888">
    <property type="entry name" value="YdhG-like"/>
    <property type="match status" value="1"/>
</dbReference>
<dbReference type="EMBL" id="CP049257">
    <property type="protein sequence ID" value="QIG45359.1"/>
    <property type="molecule type" value="Genomic_DNA"/>
</dbReference>
<dbReference type="AlphaFoldDB" id="A0A6G6WJF4"/>
<accession>A0A6G6WJF4</accession>
<keyword evidence="2" id="KW-1185">Reference proteome</keyword>
<evidence type="ECO:0000313" key="1">
    <source>
        <dbReference type="EMBL" id="QIG45359.1"/>
    </source>
</evidence>
<proteinExistence type="predicted"/>
<evidence type="ECO:0000313" key="2">
    <source>
        <dbReference type="Proteomes" id="UP000502996"/>
    </source>
</evidence>
<dbReference type="Gene3D" id="3.90.1150.200">
    <property type="match status" value="1"/>
</dbReference>
<gene>
    <name evidence="1" type="ORF">G5V58_23715</name>
</gene>
<organism evidence="1 2">
    <name type="scientific">Nocardioides anomalus</name>
    <dbReference type="NCBI Taxonomy" id="2712223"/>
    <lineage>
        <taxon>Bacteria</taxon>
        <taxon>Bacillati</taxon>
        <taxon>Actinomycetota</taxon>
        <taxon>Actinomycetes</taxon>
        <taxon>Propionibacteriales</taxon>
        <taxon>Nocardioidaceae</taxon>
        <taxon>Nocardioides</taxon>
    </lineage>
</organism>
<dbReference type="RefSeq" id="WP_165237851.1">
    <property type="nucleotide sequence ID" value="NZ_CP049257.1"/>
</dbReference>
<dbReference type="Proteomes" id="UP000502996">
    <property type="component" value="Chromosome"/>
</dbReference>
<name>A0A6G6WJF4_9ACTN</name>
<dbReference type="KEGG" id="nano:G5V58_23715"/>
<protein>
    <submittedName>
        <fullName evidence="1">DUF1801 domain-containing protein</fullName>
    </submittedName>
</protein>
<reference evidence="1 2" key="1">
    <citation type="submission" date="2020-02" db="EMBL/GenBank/DDBJ databases">
        <title>Full genome sequence of Nocardioides sp. R-3366.</title>
        <authorList>
            <person name="Im W.-T."/>
        </authorList>
    </citation>
    <scope>NUCLEOTIDE SEQUENCE [LARGE SCALE GENOMIC DNA]</scope>
    <source>
        <strain evidence="1 2">R-3366</strain>
    </source>
</reference>